<accession>A0A6P6S549</accession>
<organism evidence="2 3">
    <name type="scientific">Coffea arabica</name>
    <name type="common">Arabian coffee</name>
    <dbReference type="NCBI Taxonomy" id="13443"/>
    <lineage>
        <taxon>Eukaryota</taxon>
        <taxon>Viridiplantae</taxon>
        <taxon>Streptophyta</taxon>
        <taxon>Embryophyta</taxon>
        <taxon>Tracheophyta</taxon>
        <taxon>Spermatophyta</taxon>
        <taxon>Magnoliopsida</taxon>
        <taxon>eudicotyledons</taxon>
        <taxon>Gunneridae</taxon>
        <taxon>Pentapetalae</taxon>
        <taxon>asterids</taxon>
        <taxon>lamiids</taxon>
        <taxon>Gentianales</taxon>
        <taxon>Rubiaceae</taxon>
        <taxon>Ixoroideae</taxon>
        <taxon>Gardenieae complex</taxon>
        <taxon>Bertiereae - Coffeeae clade</taxon>
        <taxon>Coffeeae</taxon>
        <taxon>Coffea</taxon>
    </lineage>
</organism>
<name>A0A6P6S549_COFAR</name>
<dbReference type="RefSeq" id="XP_027060924.2">
    <property type="nucleotide sequence ID" value="XM_027205123.2"/>
</dbReference>
<dbReference type="Proteomes" id="UP001652660">
    <property type="component" value="Chromosome 5e"/>
</dbReference>
<sequence>MDDDTKNKTPHLQDDHHQLAAAETEEADEALSLSGLILNSDEIEVQDRRRSSFSDPSELFEFLSDKNSQMSHAEDIIFCGKLMPYQENPSRLPNVHNFHKHHQLTRHEKQQSFHRRRSESLSDLKTSLSNSARRNQHQFMRTSRSLDYRKLYGNKYNSPSAAGAFARAEKVEIERSSSTRSSNKGFNATGMKEKTARPRWYMMFGPVKFPPEMAYQDIKSRQVRQSPGSLFTSLESREKAIANRPQDRRWSGSWDLLRVLSCKGHASVAVTASFGCLQAQHSI</sequence>
<evidence type="ECO:0000313" key="3">
    <source>
        <dbReference type="RefSeq" id="XP_027060924.2"/>
    </source>
</evidence>
<proteinExistence type="predicted"/>
<gene>
    <name evidence="3" type="primary">LOC113687533</name>
</gene>
<dbReference type="GeneID" id="113687533"/>
<dbReference type="AlphaFoldDB" id="A0A6P6S549"/>
<protein>
    <submittedName>
        <fullName evidence="3">Uncharacterized protein</fullName>
    </submittedName>
</protein>
<evidence type="ECO:0000256" key="1">
    <source>
        <dbReference type="SAM" id="MobiDB-lite"/>
    </source>
</evidence>
<reference evidence="3" key="2">
    <citation type="submission" date="2025-08" db="UniProtKB">
        <authorList>
            <consortium name="RefSeq"/>
        </authorList>
    </citation>
    <scope>IDENTIFICATION</scope>
    <source>
        <tissue evidence="3">Leaves</tissue>
    </source>
</reference>
<feature type="region of interest" description="Disordered" evidence="1">
    <location>
        <begin position="105"/>
        <end position="138"/>
    </location>
</feature>
<feature type="compositionally biased region" description="Polar residues" evidence="1">
    <location>
        <begin position="121"/>
        <end position="138"/>
    </location>
</feature>
<dbReference type="PANTHER" id="PTHR34130">
    <property type="entry name" value="OS08G0243800 PROTEIN"/>
    <property type="match status" value="1"/>
</dbReference>
<evidence type="ECO:0000313" key="2">
    <source>
        <dbReference type="Proteomes" id="UP001652660"/>
    </source>
</evidence>
<feature type="region of interest" description="Disordered" evidence="1">
    <location>
        <begin position="1"/>
        <end position="28"/>
    </location>
</feature>
<keyword evidence="2" id="KW-1185">Reference proteome</keyword>
<dbReference type="OrthoDB" id="752671at2759"/>
<dbReference type="PANTHER" id="PTHR34130:SF3">
    <property type="entry name" value="DUF1645 FAMILY PROTEIN"/>
    <property type="match status" value="1"/>
</dbReference>
<reference evidence="2" key="1">
    <citation type="journal article" date="2025" name="Foods">
        <title>Unveiling the Microbial Signatures of Arabica Coffee Cherries: Insights into Ripeness Specific Diversity, Functional Traits, and Implications for Quality and Safety.</title>
        <authorList>
            <consortium name="RefSeq"/>
            <person name="Tenea G.N."/>
            <person name="Cifuentes V."/>
            <person name="Reyes P."/>
            <person name="Cevallos-Vallejos M."/>
        </authorList>
    </citation>
    <scope>NUCLEOTIDE SEQUENCE [LARGE SCALE GENOMIC DNA]</scope>
</reference>
<feature type="compositionally biased region" description="Basic and acidic residues" evidence="1">
    <location>
        <begin position="1"/>
        <end position="18"/>
    </location>
</feature>